<dbReference type="Proteomes" id="UP000626109">
    <property type="component" value="Unassembled WGS sequence"/>
</dbReference>
<name>A0A813KPK9_POLGL</name>
<comment type="caution">
    <text evidence="2">The sequence shown here is derived from an EMBL/GenBank/DDBJ whole genome shotgun (WGS) entry which is preliminary data.</text>
</comment>
<evidence type="ECO:0000313" key="2">
    <source>
        <dbReference type="EMBL" id="CAE8705782.1"/>
    </source>
</evidence>
<dbReference type="AlphaFoldDB" id="A0A813KPK9"/>
<protein>
    <submittedName>
        <fullName evidence="2">Uncharacterized protein</fullName>
    </submittedName>
</protein>
<accession>A0A813KPK9</accession>
<evidence type="ECO:0000256" key="1">
    <source>
        <dbReference type="SAM" id="MobiDB-lite"/>
    </source>
</evidence>
<evidence type="ECO:0000313" key="3">
    <source>
        <dbReference type="Proteomes" id="UP000626109"/>
    </source>
</evidence>
<organism evidence="2 3">
    <name type="scientific">Polarella glacialis</name>
    <name type="common">Dinoflagellate</name>
    <dbReference type="NCBI Taxonomy" id="89957"/>
    <lineage>
        <taxon>Eukaryota</taxon>
        <taxon>Sar</taxon>
        <taxon>Alveolata</taxon>
        <taxon>Dinophyceae</taxon>
        <taxon>Suessiales</taxon>
        <taxon>Suessiaceae</taxon>
        <taxon>Polarella</taxon>
    </lineage>
</organism>
<dbReference type="EMBL" id="CAJNNW010031054">
    <property type="protein sequence ID" value="CAE8705782.1"/>
    <property type="molecule type" value="Genomic_DNA"/>
</dbReference>
<feature type="non-terminal residue" evidence="2">
    <location>
        <position position="1"/>
    </location>
</feature>
<proteinExistence type="predicted"/>
<feature type="non-terminal residue" evidence="2">
    <location>
        <position position="77"/>
    </location>
</feature>
<reference evidence="2" key="1">
    <citation type="submission" date="2021-02" db="EMBL/GenBank/DDBJ databases">
        <authorList>
            <person name="Dougan E. K."/>
            <person name="Rhodes N."/>
            <person name="Thang M."/>
            <person name="Chan C."/>
        </authorList>
    </citation>
    <scope>NUCLEOTIDE SEQUENCE</scope>
</reference>
<sequence length="77" mass="8167">FVMLGAASGVCLGFFGVGPAWMLAPLVTRTSQAWADYVARNEAIRKEETEAWVNARGPPVDTNNRKEVGAGEGVSGE</sequence>
<feature type="region of interest" description="Disordered" evidence="1">
    <location>
        <begin position="55"/>
        <end position="77"/>
    </location>
</feature>
<gene>
    <name evidence="2" type="ORF">PGLA2088_LOCUS33889</name>
</gene>